<name>A0A099MDL2_9VIBR</name>
<protein>
    <submittedName>
        <fullName evidence="4">Glucosaminidase</fullName>
    </submittedName>
</protein>
<keyword evidence="2" id="KW-1133">Transmembrane helix</keyword>
<evidence type="ECO:0000313" key="4">
    <source>
        <dbReference type="EMBL" id="KGK11243.1"/>
    </source>
</evidence>
<keyword evidence="2" id="KW-0812">Transmembrane</keyword>
<keyword evidence="1" id="KW-0175">Coiled coil</keyword>
<feature type="domain" description="Mannosyl-glycoprotein endo-beta-N-acetylglucosamidase-like" evidence="3">
    <location>
        <begin position="119"/>
        <end position="253"/>
    </location>
</feature>
<dbReference type="Pfam" id="PF01832">
    <property type="entry name" value="Glucosaminidase"/>
    <property type="match status" value="1"/>
</dbReference>
<dbReference type="GeneID" id="43683125"/>
<dbReference type="Gene3D" id="1.10.530.10">
    <property type="match status" value="1"/>
</dbReference>
<organism evidence="4 5">
    <name type="scientific">Vibrio navarrensis</name>
    <dbReference type="NCBI Taxonomy" id="29495"/>
    <lineage>
        <taxon>Bacteria</taxon>
        <taxon>Pseudomonadati</taxon>
        <taxon>Pseudomonadota</taxon>
        <taxon>Gammaproteobacteria</taxon>
        <taxon>Vibrionales</taxon>
        <taxon>Vibrionaceae</taxon>
        <taxon>Vibrio</taxon>
    </lineage>
</organism>
<dbReference type="STRING" id="29495.EA26_07935"/>
<dbReference type="RefSeq" id="WP_039426437.1">
    <property type="nucleotide sequence ID" value="NZ_CP061845.1"/>
</dbReference>
<gene>
    <name evidence="4" type="ORF">EA26_07935</name>
</gene>
<dbReference type="AlphaFoldDB" id="A0A099MDL2"/>
<dbReference type="GO" id="GO:0004040">
    <property type="term" value="F:amidase activity"/>
    <property type="evidence" value="ECO:0007669"/>
    <property type="project" value="InterPro"/>
</dbReference>
<dbReference type="PANTHER" id="PTHR40572:SF1">
    <property type="entry name" value="PROTEIN BAX"/>
    <property type="match status" value="1"/>
</dbReference>
<accession>A0A099MDL2</accession>
<evidence type="ECO:0000256" key="2">
    <source>
        <dbReference type="SAM" id="Phobius"/>
    </source>
</evidence>
<dbReference type="PANTHER" id="PTHR40572">
    <property type="entry name" value="PROTEIN BAX"/>
    <property type="match status" value="1"/>
</dbReference>
<reference evidence="4 5" key="1">
    <citation type="submission" date="2014-04" db="EMBL/GenBank/DDBJ databases">
        <title>Genome sequencing of Vibrio navarrensis strains.</title>
        <authorList>
            <person name="Gladney L.M."/>
            <person name="Katz L.S."/>
            <person name="Marino-Ramirez L."/>
            <person name="Jordan I.K."/>
        </authorList>
    </citation>
    <scope>NUCLEOTIDE SEQUENCE [LARGE SCALE GENOMIC DNA]</scope>
    <source>
        <strain evidence="4 5">ATCC 51183</strain>
    </source>
</reference>
<proteinExistence type="predicted"/>
<sequence length="269" mass="30760">MPNNTSPSIFLKATAIAMAVAFSSIGPYLFYEEQRRELEAQQDDATGAAEALPDFASITDTREKKQAFFDYLRPKIAAENQKILKDREFLLTLNIAELSQKQRERALRLAKRYDVTVTDTQLNRAWLSEMLKRVNVLPESLVMTQAANESAWGTSRFAREANNLFGQWCYTRGCGVVPLQRSEGAFHEVAKFSSAQESIHRYFMNVNRNRAYAELRNIRQNLADKQQDLLSVETASALTHGLLAYSERGMDYVQDLQAMIRHNSEFWSQ</sequence>
<dbReference type="InterPro" id="IPR002901">
    <property type="entry name" value="MGlyc_endo_b_GlcNAc-like_dom"/>
</dbReference>
<feature type="transmembrane region" description="Helical" evidence="2">
    <location>
        <begin position="9"/>
        <end position="31"/>
    </location>
</feature>
<dbReference type="eggNOG" id="COG2992">
    <property type="taxonomic scope" value="Bacteria"/>
</dbReference>
<comment type="caution">
    <text evidence="4">The sequence shown here is derived from an EMBL/GenBank/DDBJ whole genome shotgun (WGS) entry which is preliminary data.</text>
</comment>
<dbReference type="EMBL" id="JMCG01000001">
    <property type="protein sequence ID" value="KGK11243.1"/>
    <property type="molecule type" value="Genomic_DNA"/>
</dbReference>
<evidence type="ECO:0000256" key="1">
    <source>
        <dbReference type="SAM" id="Coils"/>
    </source>
</evidence>
<dbReference type="InterPro" id="IPR053195">
    <property type="entry name" value="Bax-like"/>
</dbReference>
<keyword evidence="5" id="KW-1185">Reference proteome</keyword>
<evidence type="ECO:0000313" key="5">
    <source>
        <dbReference type="Proteomes" id="UP000029994"/>
    </source>
</evidence>
<keyword evidence="2" id="KW-0472">Membrane</keyword>
<dbReference type="SMART" id="SM00047">
    <property type="entry name" value="LYZ2"/>
    <property type="match status" value="1"/>
</dbReference>
<evidence type="ECO:0000259" key="3">
    <source>
        <dbReference type="SMART" id="SM00047"/>
    </source>
</evidence>
<dbReference type="Proteomes" id="UP000029994">
    <property type="component" value="Unassembled WGS sequence"/>
</dbReference>
<feature type="coiled-coil region" evidence="1">
    <location>
        <begin position="208"/>
        <end position="235"/>
    </location>
</feature>